<evidence type="ECO:0000259" key="5">
    <source>
        <dbReference type="SMART" id="SM00478"/>
    </source>
</evidence>
<dbReference type="AlphaFoldDB" id="A0A6N4E1C3"/>
<dbReference type="GO" id="GO:0004519">
    <property type="term" value="F:endonuclease activity"/>
    <property type="evidence" value="ECO:0007669"/>
    <property type="project" value="UniProtKB-KW"/>
</dbReference>
<feature type="domain" description="HhH-GPD" evidence="5">
    <location>
        <begin position="41"/>
        <end position="198"/>
    </location>
</feature>
<dbReference type="SMART" id="SM00478">
    <property type="entry name" value="ENDO3c"/>
    <property type="match status" value="1"/>
</dbReference>
<reference evidence="6 7" key="1">
    <citation type="submission" date="2018-01" db="EMBL/GenBank/DDBJ databases">
        <title>Novel co-symbiosis in the lucinid bivalve Phacoides pectinatus.</title>
        <authorList>
            <person name="Lim S.J."/>
            <person name="Davis B.G."/>
            <person name="Gill D.E."/>
            <person name="Engel A.S."/>
            <person name="Anderson L.C."/>
            <person name="Campbell B.J."/>
        </authorList>
    </citation>
    <scope>NUCLEOTIDE SEQUENCE [LARGE SCALE GENOMIC DNA]</scope>
    <source>
        <strain evidence="6">N3_P5</strain>
    </source>
</reference>
<dbReference type="Gene3D" id="1.10.1670.10">
    <property type="entry name" value="Helix-hairpin-Helix base-excision DNA repair enzymes (C-terminal)"/>
    <property type="match status" value="1"/>
</dbReference>
<dbReference type="InterPro" id="IPR011257">
    <property type="entry name" value="DNA_glycosylase"/>
</dbReference>
<dbReference type="GO" id="GO:0051539">
    <property type="term" value="F:4 iron, 4 sulfur cluster binding"/>
    <property type="evidence" value="ECO:0007669"/>
    <property type="project" value="UniProtKB-KW"/>
</dbReference>
<keyword evidence="1" id="KW-0004">4Fe-4S</keyword>
<keyword evidence="4" id="KW-0411">Iron-sulfur</keyword>
<dbReference type="SUPFAM" id="SSF48150">
    <property type="entry name" value="DNA-glycosylase"/>
    <property type="match status" value="1"/>
</dbReference>
<evidence type="ECO:0000256" key="1">
    <source>
        <dbReference type="ARBA" id="ARBA00022485"/>
    </source>
</evidence>
<keyword evidence="6" id="KW-0540">Nuclease</keyword>
<dbReference type="GO" id="GO:0046872">
    <property type="term" value="F:metal ion binding"/>
    <property type="evidence" value="ECO:0007669"/>
    <property type="project" value="UniProtKB-KW"/>
</dbReference>
<accession>A0A6N4E1C3</accession>
<sequence>MPPRIPSKSLLSIYRRLLAAHGPRHWWPAESRFEVLVGAVLTQNTAWSNVEKAIGNLKQAGLLSLDGLLGEAPDELAALIRPAGYFNVKAARLGNLCRFLRRHGDIDGLAGLDTALLRQRLLGVNGVGPETADDILLYAFERPVFVIDAYTRRILSRYGLIAGDEPYESLRLGIQEALPEDVALFNEYHALIVHHSKHFCKVKALCPGCPLGRGCKRRMVS</sequence>
<evidence type="ECO:0000313" key="6">
    <source>
        <dbReference type="EMBL" id="PUE02858.1"/>
    </source>
</evidence>
<keyword evidence="6" id="KW-0378">Hydrolase</keyword>
<dbReference type="Proteomes" id="UP000250928">
    <property type="component" value="Unassembled WGS sequence"/>
</dbReference>
<dbReference type="EMBL" id="PQCO01000171">
    <property type="protein sequence ID" value="PUE02858.1"/>
    <property type="molecule type" value="Genomic_DNA"/>
</dbReference>
<gene>
    <name evidence="6" type="ORF">C3L24_05475</name>
</gene>
<organism evidence="6 7">
    <name type="scientific">Candidatus Sedimenticola endophacoides</name>
    <dbReference type="NCBI Taxonomy" id="2548426"/>
    <lineage>
        <taxon>Bacteria</taxon>
        <taxon>Pseudomonadati</taxon>
        <taxon>Pseudomonadota</taxon>
        <taxon>Gammaproteobacteria</taxon>
        <taxon>Chromatiales</taxon>
        <taxon>Sedimenticolaceae</taxon>
        <taxon>Sedimenticola</taxon>
    </lineage>
</organism>
<protein>
    <submittedName>
        <fullName evidence="6">Endonuclease</fullName>
    </submittedName>
</protein>
<keyword evidence="2" id="KW-0479">Metal-binding</keyword>
<name>A0A6N4E1C3_9GAMM</name>
<dbReference type="InterPro" id="IPR023170">
    <property type="entry name" value="HhH_base_excis_C"/>
</dbReference>
<dbReference type="GO" id="GO:0006284">
    <property type="term" value="P:base-excision repair"/>
    <property type="evidence" value="ECO:0007669"/>
    <property type="project" value="InterPro"/>
</dbReference>
<proteinExistence type="predicted"/>
<dbReference type="Pfam" id="PF00730">
    <property type="entry name" value="HhH-GPD"/>
    <property type="match status" value="1"/>
</dbReference>
<dbReference type="PANTHER" id="PTHR10359:SF19">
    <property type="entry name" value="DNA REPAIR GLYCOSYLASE MJ1434-RELATED"/>
    <property type="match status" value="1"/>
</dbReference>
<dbReference type="CDD" id="cd00056">
    <property type="entry name" value="ENDO3c"/>
    <property type="match status" value="1"/>
</dbReference>
<evidence type="ECO:0000256" key="3">
    <source>
        <dbReference type="ARBA" id="ARBA00023004"/>
    </source>
</evidence>
<dbReference type="Gene3D" id="1.10.340.30">
    <property type="entry name" value="Hypothetical protein, domain 2"/>
    <property type="match status" value="1"/>
</dbReference>
<comment type="caution">
    <text evidence="6">The sequence shown here is derived from an EMBL/GenBank/DDBJ whole genome shotgun (WGS) entry which is preliminary data.</text>
</comment>
<dbReference type="InterPro" id="IPR003265">
    <property type="entry name" value="HhH-GPD_domain"/>
</dbReference>
<evidence type="ECO:0000313" key="7">
    <source>
        <dbReference type="Proteomes" id="UP000250928"/>
    </source>
</evidence>
<keyword evidence="6" id="KW-0255">Endonuclease</keyword>
<evidence type="ECO:0000256" key="4">
    <source>
        <dbReference type="ARBA" id="ARBA00023014"/>
    </source>
</evidence>
<dbReference type="PIRSF" id="PIRSF001435">
    <property type="entry name" value="Nth"/>
    <property type="match status" value="1"/>
</dbReference>
<keyword evidence="3" id="KW-0408">Iron</keyword>
<evidence type="ECO:0000256" key="2">
    <source>
        <dbReference type="ARBA" id="ARBA00022723"/>
    </source>
</evidence>
<dbReference type="PANTHER" id="PTHR10359">
    <property type="entry name" value="A/G-SPECIFIC ADENINE GLYCOSYLASE/ENDONUCLEASE III"/>
    <property type="match status" value="1"/>
</dbReference>